<accession>A0A0A9A8G8</accession>
<name>A0A0A9A8G8_ARUDO</name>
<reference evidence="1" key="1">
    <citation type="submission" date="2014-09" db="EMBL/GenBank/DDBJ databases">
        <authorList>
            <person name="Magalhaes I.L.F."/>
            <person name="Oliveira U."/>
            <person name="Santos F.R."/>
            <person name="Vidigal T.H.D.A."/>
            <person name="Brescovit A.D."/>
            <person name="Santos A.J."/>
        </authorList>
    </citation>
    <scope>NUCLEOTIDE SEQUENCE</scope>
    <source>
        <tissue evidence="1">Shoot tissue taken approximately 20 cm above the soil surface</tissue>
    </source>
</reference>
<reference evidence="1" key="2">
    <citation type="journal article" date="2015" name="Data Brief">
        <title>Shoot transcriptome of the giant reed, Arundo donax.</title>
        <authorList>
            <person name="Barrero R.A."/>
            <person name="Guerrero F.D."/>
            <person name="Moolhuijzen P."/>
            <person name="Goolsby J.A."/>
            <person name="Tidwell J."/>
            <person name="Bellgard S.E."/>
            <person name="Bellgard M.I."/>
        </authorList>
    </citation>
    <scope>NUCLEOTIDE SEQUENCE</scope>
    <source>
        <tissue evidence="1">Shoot tissue taken approximately 20 cm above the soil surface</tissue>
    </source>
</reference>
<protein>
    <submittedName>
        <fullName evidence="1">Uncharacterized protein</fullName>
    </submittedName>
</protein>
<dbReference type="AlphaFoldDB" id="A0A0A9A8G8"/>
<sequence>MAYWPDPRFRGKTNGKKLLLVASHASAVPILPVTIPTIKLYREK</sequence>
<proteinExistence type="predicted"/>
<evidence type="ECO:0000313" key="1">
    <source>
        <dbReference type="EMBL" id="JAD47381.1"/>
    </source>
</evidence>
<dbReference type="EMBL" id="GBRH01250514">
    <property type="protein sequence ID" value="JAD47381.1"/>
    <property type="molecule type" value="Transcribed_RNA"/>
</dbReference>
<organism evidence="1">
    <name type="scientific">Arundo donax</name>
    <name type="common">Giant reed</name>
    <name type="synonym">Donax arundinaceus</name>
    <dbReference type="NCBI Taxonomy" id="35708"/>
    <lineage>
        <taxon>Eukaryota</taxon>
        <taxon>Viridiplantae</taxon>
        <taxon>Streptophyta</taxon>
        <taxon>Embryophyta</taxon>
        <taxon>Tracheophyta</taxon>
        <taxon>Spermatophyta</taxon>
        <taxon>Magnoliopsida</taxon>
        <taxon>Liliopsida</taxon>
        <taxon>Poales</taxon>
        <taxon>Poaceae</taxon>
        <taxon>PACMAD clade</taxon>
        <taxon>Arundinoideae</taxon>
        <taxon>Arundineae</taxon>
        <taxon>Arundo</taxon>
    </lineage>
</organism>